<name>A0A6G0XY37_APHCR</name>
<reference evidence="1 2" key="1">
    <citation type="submission" date="2019-08" db="EMBL/GenBank/DDBJ databases">
        <title>Whole genome of Aphis craccivora.</title>
        <authorList>
            <person name="Voronova N.V."/>
            <person name="Shulinski R.S."/>
            <person name="Bandarenka Y.V."/>
            <person name="Zhorov D.G."/>
            <person name="Warner D."/>
        </authorList>
    </citation>
    <scope>NUCLEOTIDE SEQUENCE [LARGE SCALE GENOMIC DNA]</scope>
    <source>
        <strain evidence="1">180601</strain>
        <tissue evidence="1">Whole Body</tissue>
    </source>
</reference>
<organism evidence="1 2">
    <name type="scientific">Aphis craccivora</name>
    <name type="common">Cowpea aphid</name>
    <dbReference type="NCBI Taxonomy" id="307492"/>
    <lineage>
        <taxon>Eukaryota</taxon>
        <taxon>Metazoa</taxon>
        <taxon>Ecdysozoa</taxon>
        <taxon>Arthropoda</taxon>
        <taxon>Hexapoda</taxon>
        <taxon>Insecta</taxon>
        <taxon>Pterygota</taxon>
        <taxon>Neoptera</taxon>
        <taxon>Paraneoptera</taxon>
        <taxon>Hemiptera</taxon>
        <taxon>Sternorrhyncha</taxon>
        <taxon>Aphidomorpha</taxon>
        <taxon>Aphidoidea</taxon>
        <taxon>Aphididae</taxon>
        <taxon>Aphidini</taxon>
        <taxon>Aphis</taxon>
        <taxon>Aphis</taxon>
    </lineage>
</organism>
<dbReference type="AlphaFoldDB" id="A0A6G0XY37"/>
<proteinExistence type="predicted"/>
<dbReference type="EMBL" id="VUJU01007457">
    <property type="protein sequence ID" value="KAF0745523.1"/>
    <property type="molecule type" value="Genomic_DNA"/>
</dbReference>
<keyword evidence="2" id="KW-1185">Reference proteome</keyword>
<protein>
    <submittedName>
        <fullName evidence="1">Uncharacterized protein</fullName>
    </submittedName>
</protein>
<comment type="caution">
    <text evidence="1">The sequence shown here is derived from an EMBL/GenBank/DDBJ whole genome shotgun (WGS) entry which is preliminary data.</text>
</comment>
<accession>A0A6G0XY37</accession>
<evidence type="ECO:0000313" key="1">
    <source>
        <dbReference type="EMBL" id="KAF0745523.1"/>
    </source>
</evidence>
<feature type="non-terminal residue" evidence="1">
    <location>
        <position position="58"/>
    </location>
</feature>
<dbReference type="Proteomes" id="UP000478052">
    <property type="component" value="Unassembled WGS sequence"/>
</dbReference>
<evidence type="ECO:0000313" key="2">
    <source>
        <dbReference type="Proteomes" id="UP000478052"/>
    </source>
</evidence>
<gene>
    <name evidence="1" type="ORF">FWK35_00022036</name>
</gene>
<sequence>MKNLVLNFQLLATYTNIFINYTYKIICKYNFLIIIRITYEELCIKFLCIFIWPKKFYG</sequence>